<dbReference type="SUPFAM" id="SSF54001">
    <property type="entry name" value="Cysteine proteinases"/>
    <property type="match status" value="1"/>
</dbReference>
<dbReference type="Gene3D" id="3.10.620.30">
    <property type="match status" value="1"/>
</dbReference>
<dbReference type="InterPro" id="IPR002931">
    <property type="entry name" value="Transglutaminase-like"/>
</dbReference>
<gene>
    <name evidence="2" type="ordered locus">MA_2552</name>
</gene>
<dbReference type="AlphaFoldDB" id="Q8TMU9"/>
<evidence type="ECO:0000259" key="1">
    <source>
        <dbReference type="Pfam" id="PF01841"/>
    </source>
</evidence>
<reference evidence="2 3" key="1">
    <citation type="journal article" date="2002" name="Genome Res.">
        <title>The genome of Methanosarcina acetivorans reveals extensive metabolic and physiological diversity.</title>
        <authorList>
            <person name="Galagan J.E."/>
            <person name="Nusbaum C."/>
            <person name="Roy A."/>
            <person name="Endrizzi M.G."/>
            <person name="Macdonald P."/>
            <person name="FitzHugh W."/>
            <person name="Calvo S."/>
            <person name="Engels R."/>
            <person name="Smirnov S."/>
            <person name="Atnoor D."/>
            <person name="Brown A."/>
            <person name="Allen N."/>
            <person name="Naylor J."/>
            <person name="Stange-Thomann N."/>
            <person name="DeArellano K."/>
            <person name="Johnson R."/>
            <person name="Linton L."/>
            <person name="McEwan P."/>
            <person name="McKernan K."/>
            <person name="Talamas J."/>
            <person name="Tirrell A."/>
            <person name="Ye W."/>
            <person name="Zimmer A."/>
            <person name="Barber R.D."/>
            <person name="Cann I."/>
            <person name="Graham D.E."/>
            <person name="Grahame D.A."/>
            <person name="Guss A."/>
            <person name="Hedderich R."/>
            <person name="Ingram-Smith C."/>
            <person name="Kuettner C.H."/>
            <person name="Krzycki J.A."/>
            <person name="Leigh J.A."/>
            <person name="Li W."/>
            <person name="Liu J."/>
            <person name="Mukhopadhyay B."/>
            <person name="Reeve J.N."/>
            <person name="Smith K."/>
            <person name="Springer T.A."/>
            <person name="Umayam L.A."/>
            <person name="White O."/>
            <person name="White R.H."/>
            <person name="de Macario E.C."/>
            <person name="Ferry J.G."/>
            <person name="Jarrell K.F."/>
            <person name="Jing H."/>
            <person name="Macario A.J.L."/>
            <person name="Paulsen I."/>
            <person name="Pritchett M."/>
            <person name="Sowers K.R."/>
            <person name="Swanson R.V."/>
            <person name="Zinder S.H."/>
            <person name="Lander E."/>
            <person name="Metcalf W.W."/>
            <person name="Birren B."/>
        </authorList>
    </citation>
    <scope>NUCLEOTIDE SEQUENCE [LARGE SCALE GENOMIC DNA]</scope>
    <source>
        <strain evidence="3">ATCC 35395 / DSM 2834 / JCM 12185 / C2A</strain>
    </source>
</reference>
<organism evidence="2 3">
    <name type="scientific">Methanosarcina acetivorans (strain ATCC 35395 / DSM 2834 / JCM 12185 / C2A)</name>
    <dbReference type="NCBI Taxonomy" id="188937"/>
    <lineage>
        <taxon>Archaea</taxon>
        <taxon>Methanobacteriati</taxon>
        <taxon>Methanobacteriota</taxon>
        <taxon>Stenosarchaea group</taxon>
        <taxon>Methanomicrobia</taxon>
        <taxon>Methanosarcinales</taxon>
        <taxon>Methanosarcinaceae</taxon>
        <taxon>Methanosarcina</taxon>
    </lineage>
</organism>
<keyword evidence="3" id="KW-1185">Reference proteome</keyword>
<accession>Q8TMU9</accession>
<sequence>MVGNRMKKIAIILLTAFLLAGSVCACESLDAGNFGIDRETVEGFSETTSIIYSSSETTTSDITSYCSSVASRISGSRYFNLMDFIESTGNTVGNWNWRFDLSARGANVMQDRQPMVQNNQPAFSRERAGQLPPAMSREDPVRRGIPDRDELNEFMQEQQPQSTDLTSNYQIYVTPDAEAVESYLEENNLDDKYEIYEAALSWTWVSDETLNDEEEEWLTPTEFLEETPAYSSNPVYGEPASDCEEQANTLASLLIASGEYNESTVRVAIGKVDFGDVSGGHAWVEVYEDGEWFPLDPTDGPYYDDDSSELIPADSSDVDYDRYSDCTYPAVEVWYYYNNEYFIDLGTQLENAPVSWNNIPKSYQKMKSGRF</sequence>
<proteinExistence type="predicted"/>
<dbReference type="PROSITE" id="PS51257">
    <property type="entry name" value="PROKAR_LIPOPROTEIN"/>
    <property type="match status" value="1"/>
</dbReference>
<feature type="domain" description="Transglutaminase-like" evidence="1">
    <location>
        <begin position="236"/>
        <end position="297"/>
    </location>
</feature>
<dbReference type="KEGG" id="mac:MA_2552"/>
<dbReference type="HOGENOM" id="CLU_749279_0_0_2"/>
<dbReference type="Pfam" id="PF01841">
    <property type="entry name" value="Transglut_core"/>
    <property type="match status" value="1"/>
</dbReference>
<dbReference type="Proteomes" id="UP000002487">
    <property type="component" value="Chromosome"/>
</dbReference>
<evidence type="ECO:0000313" key="2">
    <source>
        <dbReference type="EMBL" id="AAM05934.1"/>
    </source>
</evidence>
<dbReference type="InterPro" id="IPR038765">
    <property type="entry name" value="Papain-like_cys_pep_sf"/>
</dbReference>
<protein>
    <recommendedName>
        <fullName evidence="1">Transglutaminase-like domain-containing protein</fullName>
    </recommendedName>
</protein>
<dbReference type="InParanoid" id="Q8TMU9"/>
<dbReference type="EMBL" id="AE010299">
    <property type="protein sequence ID" value="AAM05934.1"/>
    <property type="molecule type" value="Genomic_DNA"/>
</dbReference>
<dbReference type="GeneID" id="1474441"/>
<evidence type="ECO:0000313" key="3">
    <source>
        <dbReference type="Proteomes" id="UP000002487"/>
    </source>
</evidence>
<dbReference type="EnsemblBacteria" id="AAM05934">
    <property type="protein sequence ID" value="AAM05934"/>
    <property type="gene ID" value="MA_2552"/>
</dbReference>
<name>Q8TMU9_METAC</name>
<dbReference type="RefSeq" id="WP_011022518.1">
    <property type="nucleotide sequence ID" value="NC_003552.1"/>
</dbReference>